<gene>
    <name evidence="1" type="ORF">GBAR_LOCUS6320</name>
</gene>
<dbReference type="AlphaFoldDB" id="A0AA35REB4"/>
<dbReference type="EMBL" id="CASHTH010000958">
    <property type="protein sequence ID" value="CAI8009412.1"/>
    <property type="molecule type" value="Genomic_DNA"/>
</dbReference>
<reference evidence="1" key="1">
    <citation type="submission" date="2023-03" db="EMBL/GenBank/DDBJ databases">
        <authorList>
            <person name="Steffen K."/>
            <person name="Cardenas P."/>
        </authorList>
    </citation>
    <scope>NUCLEOTIDE SEQUENCE</scope>
</reference>
<dbReference type="Proteomes" id="UP001174909">
    <property type="component" value="Unassembled WGS sequence"/>
</dbReference>
<sequence length="77" mass="8386">TPPTSDCQSGSNNCELVTDRTRLDLTLSENNNYSLTVRPDTCGNAVQGPESIPLSISLTDMNIERCAVQKRFNPNDG</sequence>
<keyword evidence="2" id="KW-1185">Reference proteome</keyword>
<accession>A0AA35REB4</accession>
<evidence type="ECO:0000313" key="1">
    <source>
        <dbReference type="EMBL" id="CAI8009412.1"/>
    </source>
</evidence>
<proteinExistence type="predicted"/>
<name>A0AA35REB4_GEOBA</name>
<feature type="non-terminal residue" evidence="1">
    <location>
        <position position="77"/>
    </location>
</feature>
<feature type="non-terminal residue" evidence="1">
    <location>
        <position position="1"/>
    </location>
</feature>
<organism evidence="1 2">
    <name type="scientific">Geodia barretti</name>
    <name type="common">Barrett's horny sponge</name>
    <dbReference type="NCBI Taxonomy" id="519541"/>
    <lineage>
        <taxon>Eukaryota</taxon>
        <taxon>Metazoa</taxon>
        <taxon>Porifera</taxon>
        <taxon>Demospongiae</taxon>
        <taxon>Heteroscleromorpha</taxon>
        <taxon>Tetractinellida</taxon>
        <taxon>Astrophorina</taxon>
        <taxon>Geodiidae</taxon>
        <taxon>Geodia</taxon>
    </lineage>
</organism>
<comment type="caution">
    <text evidence="1">The sequence shown here is derived from an EMBL/GenBank/DDBJ whole genome shotgun (WGS) entry which is preliminary data.</text>
</comment>
<protein>
    <submittedName>
        <fullName evidence="1">Uncharacterized protein</fullName>
    </submittedName>
</protein>
<evidence type="ECO:0000313" key="2">
    <source>
        <dbReference type="Proteomes" id="UP001174909"/>
    </source>
</evidence>